<dbReference type="STRING" id="3708.A0A078CBI4"/>
<protein>
    <submittedName>
        <fullName evidence="1">(rape) hypothetical protein</fullName>
    </submittedName>
    <submittedName>
        <fullName evidence="3">BnaC03g34150D protein</fullName>
    </submittedName>
</protein>
<sequence length="36" mass="3978">MIVPTMLIGMEFTTLKLQIGLLHNTISQSCLNLLSC</sequence>
<reference evidence="1" key="3">
    <citation type="submission" date="2021-01" db="EMBL/GenBank/DDBJ databases">
        <authorList>
            <consortium name="Genoscope - CEA"/>
            <person name="William W."/>
        </authorList>
    </citation>
    <scope>NUCLEOTIDE SEQUENCE</scope>
</reference>
<dbReference type="Proteomes" id="UP000028999">
    <property type="component" value="Unassembled WGS sequence"/>
</dbReference>
<proteinExistence type="predicted"/>
<evidence type="ECO:0000313" key="2">
    <source>
        <dbReference type="EMBL" id="CAF2126301.1"/>
    </source>
</evidence>
<dbReference type="EMBL" id="HG994367">
    <property type="protein sequence ID" value="CAF1703429.1"/>
    <property type="molecule type" value="Genomic_DNA"/>
</dbReference>
<evidence type="ECO:0000313" key="4">
    <source>
        <dbReference type="Proteomes" id="UP000028999"/>
    </source>
</evidence>
<evidence type="ECO:0000313" key="1">
    <source>
        <dbReference type="EMBL" id="CAF1703429.1"/>
    </source>
</evidence>
<dbReference type="Proteomes" id="UP001295469">
    <property type="component" value="Chromosome C03"/>
</dbReference>
<dbReference type="Gramene" id="CDX74150">
    <property type="protein sequence ID" value="CDX74150"/>
    <property type="gene ID" value="GSBRNA2T00111911001"/>
</dbReference>
<dbReference type="Proteomes" id="UP001295469">
    <property type="component" value="Chromosome A03"/>
</dbReference>
<accession>A0A078CBI4</accession>
<organism evidence="3 4">
    <name type="scientific">Brassica napus</name>
    <name type="common">Rape</name>
    <dbReference type="NCBI Taxonomy" id="3708"/>
    <lineage>
        <taxon>Eukaryota</taxon>
        <taxon>Viridiplantae</taxon>
        <taxon>Streptophyta</taxon>
        <taxon>Embryophyta</taxon>
        <taxon>Tracheophyta</taxon>
        <taxon>Spermatophyta</taxon>
        <taxon>Magnoliopsida</taxon>
        <taxon>eudicotyledons</taxon>
        <taxon>Gunneridae</taxon>
        <taxon>Pentapetalae</taxon>
        <taxon>rosids</taxon>
        <taxon>malvids</taxon>
        <taxon>Brassicales</taxon>
        <taxon>Brassicaceae</taxon>
        <taxon>Brassiceae</taxon>
        <taxon>Brassica</taxon>
    </lineage>
</organism>
<reference evidence="3 4" key="1">
    <citation type="journal article" date="2014" name="Science">
        <title>Plant genetics. Early allopolyploid evolution in the post-Neolithic Brassica napus oilseed genome.</title>
        <authorList>
            <person name="Chalhoub B."/>
            <person name="Denoeud F."/>
            <person name="Liu S."/>
            <person name="Parkin I.A."/>
            <person name="Tang H."/>
            <person name="Wang X."/>
            <person name="Chiquet J."/>
            <person name="Belcram H."/>
            <person name="Tong C."/>
            <person name="Samans B."/>
            <person name="Correa M."/>
            <person name="Da Silva C."/>
            <person name="Just J."/>
            <person name="Falentin C."/>
            <person name="Koh C.S."/>
            <person name="Le Clainche I."/>
            <person name="Bernard M."/>
            <person name="Bento P."/>
            <person name="Noel B."/>
            <person name="Labadie K."/>
            <person name="Alberti A."/>
            <person name="Charles M."/>
            <person name="Arnaud D."/>
            <person name="Guo H."/>
            <person name="Daviaud C."/>
            <person name="Alamery S."/>
            <person name="Jabbari K."/>
            <person name="Zhao M."/>
            <person name="Edger P.P."/>
            <person name="Chelaifa H."/>
            <person name="Tack D."/>
            <person name="Lassalle G."/>
            <person name="Mestiri I."/>
            <person name="Schnel N."/>
            <person name="Le Paslier M.C."/>
            <person name="Fan G."/>
            <person name="Renault V."/>
            <person name="Bayer P.E."/>
            <person name="Golicz A.A."/>
            <person name="Manoli S."/>
            <person name="Lee T.H."/>
            <person name="Thi V.H."/>
            <person name="Chalabi S."/>
            <person name="Hu Q."/>
            <person name="Fan C."/>
            <person name="Tollenaere R."/>
            <person name="Lu Y."/>
            <person name="Battail C."/>
            <person name="Shen J."/>
            <person name="Sidebottom C.H."/>
            <person name="Wang X."/>
            <person name="Canaguier A."/>
            <person name="Chauveau A."/>
            <person name="Berard A."/>
            <person name="Deniot G."/>
            <person name="Guan M."/>
            <person name="Liu Z."/>
            <person name="Sun F."/>
            <person name="Lim Y.P."/>
            <person name="Lyons E."/>
            <person name="Town C.D."/>
            <person name="Bancroft I."/>
            <person name="Wang X."/>
            <person name="Meng J."/>
            <person name="Ma J."/>
            <person name="Pires J.C."/>
            <person name="King G.J."/>
            <person name="Brunel D."/>
            <person name="Delourme R."/>
            <person name="Renard M."/>
            <person name="Aury J.M."/>
            <person name="Adams K.L."/>
            <person name="Batley J."/>
            <person name="Snowdon R.J."/>
            <person name="Tost J."/>
            <person name="Edwards D."/>
            <person name="Zhou Y."/>
            <person name="Hua W."/>
            <person name="Sharpe A.G."/>
            <person name="Paterson A.H."/>
            <person name="Guan C."/>
            <person name="Wincker P."/>
        </authorList>
    </citation>
    <scope>NUCLEOTIDE SEQUENCE [LARGE SCALE GENOMIC DNA]</scope>
    <source>
        <strain evidence="4">cv. Darmor-bzh</strain>
    </source>
</reference>
<dbReference type="PaxDb" id="3708-A0A078CBI4"/>
<dbReference type="AlphaFoldDB" id="A0A078CBI4"/>
<reference evidence="3" key="2">
    <citation type="submission" date="2014-06" db="EMBL/GenBank/DDBJ databases">
        <authorList>
            <person name="Genoscope - CEA"/>
        </authorList>
    </citation>
    <scope>NUCLEOTIDE SEQUENCE</scope>
</reference>
<name>A0A078CBI4_BRANA</name>
<dbReference type="EMBL" id="LK032477">
    <property type="protein sequence ID" value="CDY40699.1"/>
    <property type="molecule type" value="Genomic_DNA"/>
</dbReference>
<gene>
    <name evidence="3" type="primary">BnaC03g34150D</name>
    <name evidence="2" type="ORF">DARMORV10_A03P34010.1</name>
    <name evidence="1" type="ORF">DARMORV10_C03P41390.1</name>
    <name evidence="3" type="ORF">GSBRNA2T00071584001</name>
</gene>
<dbReference type="Gramene" id="CDY40699">
    <property type="protein sequence ID" value="CDY40699"/>
    <property type="gene ID" value="GSBRNA2T00071584001"/>
</dbReference>
<keyword evidence="4" id="KW-1185">Reference proteome</keyword>
<evidence type="ECO:0000313" key="3">
    <source>
        <dbReference type="EMBL" id="CDY40699.1"/>
    </source>
</evidence>
<dbReference type="EMBL" id="HG994357">
    <property type="protein sequence ID" value="CAF2126301.1"/>
    <property type="molecule type" value="Genomic_DNA"/>
</dbReference>